<keyword evidence="7" id="KW-1185">Reference proteome</keyword>
<dbReference type="GO" id="GO:0016887">
    <property type="term" value="F:ATP hydrolysis activity"/>
    <property type="evidence" value="ECO:0007669"/>
    <property type="project" value="InterPro"/>
</dbReference>
<dbReference type="InterPro" id="IPR003439">
    <property type="entry name" value="ABC_transporter-like_ATP-bd"/>
</dbReference>
<evidence type="ECO:0000259" key="5">
    <source>
        <dbReference type="PROSITE" id="PS50893"/>
    </source>
</evidence>
<keyword evidence="3 6" id="KW-0067">ATP-binding</keyword>
<evidence type="ECO:0000313" key="7">
    <source>
        <dbReference type="Proteomes" id="UP000275281"/>
    </source>
</evidence>
<comment type="caution">
    <text evidence="6">The sequence shown here is derived from an EMBL/GenBank/DDBJ whole genome shotgun (WGS) entry which is preliminary data.</text>
</comment>
<dbReference type="Proteomes" id="UP000275281">
    <property type="component" value="Unassembled WGS sequence"/>
</dbReference>
<dbReference type="OrthoDB" id="9783924at2"/>
<keyword evidence="1" id="KW-0813">Transport</keyword>
<evidence type="ECO:0000256" key="2">
    <source>
        <dbReference type="ARBA" id="ARBA00022741"/>
    </source>
</evidence>
<dbReference type="FunFam" id="3.40.50.300:FF:000032">
    <property type="entry name" value="Export ABC transporter ATP-binding protein"/>
    <property type="match status" value="1"/>
</dbReference>
<evidence type="ECO:0000256" key="4">
    <source>
        <dbReference type="ARBA" id="ARBA00038388"/>
    </source>
</evidence>
<dbReference type="RefSeq" id="WP_124026959.1">
    <property type="nucleotide sequence ID" value="NZ_JBHRSN010000015.1"/>
</dbReference>
<dbReference type="EMBL" id="RPOK01000002">
    <property type="protein sequence ID" value="RPJ67054.1"/>
    <property type="molecule type" value="Genomic_DNA"/>
</dbReference>
<sequence>MQKNHYIQLDGVNKSFSKGRESVDILKSFNLSINQGEFVAIMGPSGLGKSTLLHLIGGLDEPCDGTIKIGDVTLSGLSESERTKWRAHHVGFVFQAHHLIPVLTAQKNVELPLILTKLSAKDRQKHGLAALELVDMKERCKHYPSELSGGQEQRVAIARAIVSDPNLLLCDEPTGNLDRKTADDILRLLAELNQQFNKTVIMVTHDPKAAEYATRVIQLEQYLSQNSDNRMADSGYN</sequence>
<dbReference type="InterPro" id="IPR017911">
    <property type="entry name" value="MacB-like_ATP-bd"/>
</dbReference>
<dbReference type="CDD" id="cd03255">
    <property type="entry name" value="ABC_MJ0796_LolCDE_FtsE"/>
    <property type="match status" value="1"/>
</dbReference>
<evidence type="ECO:0000256" key="3">
    <source>
        <dbReference type="ARBA" id="ARBA00022840"/>
    </source>
</evidence>
<dbReference type="GO" id="GO:0005524">
    <property type="term" value="F:ATP binding"/>
    <property type="evidence" value="ECO:0007669"/>
    <property type="project" value="UniProtKB-KW"/>
</dbReference>
<proteinExistence type="inferred from homology"/>
<accession>A0A3N5Z8B8</accession>
<organism evidence="6 7">
    <name type="scientific">Alteromonas sediminis</name>
    <dbReference type="NCBI Taxonomy" id="2259342"/>
    <lineage>
        <taxon>Bacteria</taxon>
        <taxon>Pseudomonadati</taxon>
        <taxon>Pseudomonadota</taxon>
        <taxon>Gammaproteobacteria</taxon>
        <taxon>Alteromonadales</taxon>
        <taxon>Alteromonadaceae</taxon>
        <taxon>Alteromonas/Salinimonas group</taxon>
        <taxon>Alteromonas</taxon>
    </lineage>
</organism>
<dbReference type="InterPro" id="IPR015854">
    <property type="entry name" value="ABC_transpr_LolD-like"/>
</dbReference>
<evidence type="ECO:0000313" key="6">
    <source>
        <dbReference type="EMBL" id="RPJ67054.1"/>
    </source>
</evidence>
<keyword evidence="2" id="KW-0547">Nucleotide-binding</keyword>
<gene>
    <name evidence="6" type="ORF">DRW07_05780</name>
</gene>
<evidence type="ECO:0000256" key="1">
    <source>
        <dbReference type="ARBA" id="ARBA00022448"/>
    </source>
</evidence>
<dbReference type="SUPFAM" id="SSF52540">
    <property type="entry name" value="P-loop containing nucleoside triphosphate hydrolases"/>
    <property type="match status" value="1"/>
</dbReference>
<dbReference type="GO" id="GO:1902495">
    <property type="term" value="C:transmembrane transporter complex"/>
    <property type="evidence" value="ECO:0007669"/>
    <property type="project" value="UniProtKB-ARBA"/>
</dbReference>
<dbReference type="GO" id="GO:0005886">
    <property type="term" value="C:plasma membrane"/>
    <property type="evidence" value="ECO:0007669"/>
    <property type="project" value="TreeGrafter"/>
</dbReference>
<dbReference type="Pfam" id="PF00005">
    <property type="entry name" value="ABC_tran"/>
    <property type="match status" value="1"/>
</dbReference>
<feature type="domain" description="ABC transporter" evidence="5">
    <location>
        <begin position="7"/>
        <end position="235"/>
    </location>
</feature>
<comment type="similarity">
    <text evidence="4">Belongs to the ABC transporter superfamily. Macrolide exporter (TC 3.A.1.122) family.</text>
</comment>
<reference evidence="6 7" key="1">
    <citation type="submission" date="2018-11" db="EMBL/GenBank/DDBJ databases">
        <authorList>
            <person name="Ye M.-Q."/>
            <person name="Du Z.-J."/>
        </authorList>
    </citation>
    <scope>NUCLEOTIDE SEQUENCE [LARGE SCALE GENOMIC DNA]</scope>
    <source>
        <strain evidence="6 7">U0105</strain>
    </source>
</reference>
<dbReference type="PROSITE" id="PS50893">
    <property type="entry name" value="ABC_TRANSPORTER_2"/>
    <property type="match status" value="1"/>
</dbReference>
<dbReference type="AlphaFoldDB" id="A0A3N5Z8B8"/>
<dbReference type="GO" id="GO:0022857">
    <property type="term" value="F:transmembrane transporter activity"/>
    <property type="evidence" value="ECO:0007669"/>
    <property type="project" value="TreeGrafter"/>
</dbReference>
<name>A0A3N5Z8B8_9ALTE</name>
<dbReference type="InterPro" id="IPR003593">
    <property type="entry name" value="AAA+_ATPase"/>
</dbReference>
<dbReference type="InterPro" id="IPR027417">
    <property type="entry name" value="P-loop_NTPase"/>
</dbReference>
<dbReference type="SMART" id="SM00382">
    <property type="entry name" value="AAA"/>
    <property type="match status" value="1"/>
</dbReference>
<protein>
    <submittedName>
        <fullName evidence="6">ABC transporter ATP-binding protein</fullName>
    </submittedName>
</protein>
<dbReference type="Gene3D" id="3.40.50.300">
    <property type="entry name" value="P-loop containing nucleotide triphosphate hydrolases"/>
    <property type="match status" value="1"/>
</dbReference>
<dbReference type="PANTHER" id="PTHR24220:SF452">
    <property type="entry name" value="ABC TRANSPORTER ATP-BINDING PROTEIN"/>
    <property type="match status" value="1"/>
</dbReference>
<dbReference type="PANTHER" id="PTHR24220">
    <property type="entry name" value="IMPORT ATP-BINDING PROTEIN"/>
    <property type="match status" value="1"/>
</dbReference>